<evidence type="ECO:0000313" key="8">
    <source>
        <dbReference type="Proteomes" id="UP000831485"/>
    </source>
</evidence>
<feature type="repeat" description="TPR" evidence="3">
    <location>
        <begin position="30"/>
        <end position="63"/>
    </location>
</feature>
<dbReference type="Proteomes" id="UP000568888">
    <property type="component" value="Unassembled WGS sequence"/>
</dbReference>
<dbReference type="InterPro" id="IPR050498">
    <property type="entry name" value="Ycf3"/>
</dbReference>
<name>A0A6V8MUP8_9BACT</name>
<accession>A0A6V8MUP8</accession>
<evidence type="ECO:0000313" key="5">
    <source>
        <dbReference type="EMBL" id="GFO63792.1"/>
    </source>
</evidence>
<dbReference type="SMART" id="SM00028">
    <property type="entry name" value="TPR"/>
    <property type="match status" value="6"/>
</dbReference>
<keyword evidence="8" id="KW-1185">Reference proteome</keyword>
<proteinExistence type="predicted"/>
<reference evidence="6" key="3">
    <citation type="submission" date="2022-04" db="EMBL/GenBank/DDBJ databases">
        <authorList>
            <person name="Liu G."/>
        </authorList>
    </citation>
    <scope>NUCLEOTIDE SEQUENCE</scope>
    <source>
        <strain evidence="6">RG22</strain>
    </source>
</reference>
<feature type="repeat" description="TPR" evidence="3">
    <location>
        <begin position="202"/>
        <end position="235"/>
    </location>
</feature>
<feature type="repeat" description="TPR" evidence="3">
    <location>
        <begin position="168"/>
        <end position="201"/>
    </location>
</feature>
<gene>
    <name evidence="5" type="ORF">GMPD_17110</name>
    <name evidence="6" type="ORF">M1B72_08190</name>
</gene>
<evidence type="ECO:0000313" key="6">
    <source>
        <dbReference type="EMBL" id="UPU37672.1"/>
    </source>
</evidence>
<sequence>MIRPRTFMPVVLLLLLASGCALSKAEKNQSIYHYQMGQSFFAESNFTGALQELTEAEKLTPKDPELLNLLGLTYFRKGRYELAEAKYLKAIDLRRNYSEARNNLGVNYLEMKRWDDAIAQFKIVQEDLFFPGQDNAAGNLGLAYLGKGDYQQALAVLRGLVAKNGNDPRARVNLGRVYFAMDRTELAVDEYQKALRLTPSYASAHYHLGLALMKLKDAEAAKSAFQEVVRIAPDSEMGQLSREYLDLLKVR</sequence>
<dbReference type="Pfam" id="PF13414">
    <property type="entry name" value="TPR_11"/>
    <property type="match status" value="1"/>
</dbReference>
<feature type="chain" id="PRO_5027693749" evidence="4">
    <location>
        <begin position="24"/>
        <end position="251"/>
    </location>
</feature>
<keyword evidence="5" id="KW-0449">Lipoprotein</keyword>
<dbReference type="SUPFAM" id="SSF48452">
    <property type="entry name" value="TPR-like"/>
    <property type="match status" value="1"/>
</dbReference>
<keyword evidence="2 3" id="KW-0802">TPR repeat</keyword>
<dbReference type="AlphaFoldDB" id="A0A6V8MUP8"/>
<evidence type="ECO:0000256" key="4">
    <source>
        <dbReference type="SAM" id="SignalP"/>
    </source>
</evidence>
<dbReference type="RefSeq" id="WP_183346625.1">
    <property type="nucleotide sequence ID" value="NZ_BLXY01000002.1"/>
</dbReference>
<dbReference type="PROSITE" id="PS50005">
    <property type="entry name" value="TPR"/>
    <property type="match status" value="4"/>
</dbReference>
<dbReference type="EMBL" id="BLXY01000002">
    <property type="protein sequence ID" value="GFO63792.1"/>
    <property type="molecule type" value="Genomic_DNA"/>
</dbReference>
<evidence type="ECO:0000256" key="2">
    <source>
        <dbReference type="ARBA" id="ARBA00022803"/>
    </source>
</evidence>
<protein>
    <submittedName>
        <fullName evidence="5">Lipoprotein</fullName>
    </submittedName>
    <submittedName>
        <fullName evidence="6">Tetratricopeptide repeat protein</fullName>
    </submittedName>
</protein>
<evidence type="ECO:0000256" key="1">
    <source>
        <dbReference type="ARBA" id="ARBA00022737"/>
    </source>
</evidence>
<dbReference type="PROSITE" id="PS51257">
    <property type="entry name" value="PROKAR_LIPOPROTEIN"/>
    <property type="match status" value="1"/>
</dbReference>
<dbReference type="EMBL" id="CP096574">
    <property type="protein sequence ID" value="UPU37672.1"/>
    <property type="molecule type" value="Genomic_DNA"/>
</dbReference>
<keyword evidence="4" id="KW-0732">Signal</keyword>
<reference evidence="5" key="2">
    <citation type="journal article" date="2021" name="Int. J. Syst. Evol. Microbiol.">
        <title>Geomonas silvestris sp. nov., Geomonas paludis sp. nov. and Geomonas limicola sp. nov., isolated from terrestrial environments, and emended description of the genus Geomonas.</title>
        <authorList>
            <person name="Itoh H."/>
            <person name="Xu Z."/>
            <person name="Masuda Y."/>
            <person name="Ushijima N."/>
            <person name="Hayakawa C."/>
            <person name="Shiratori Y."/>
            <person name="Senoo K."/>
        </authorList>
    </citation>
    <scope>NUCLEOTIDE SEQUENCE</scope>
    <source>
        <strain evidence="5">Red736</strain>
    </source>
</reference>
<dbReference type="InterPro" id="IPR019734">
    <property type="entry name" value="TPR_rpt"/>
</dbReference>
<evidence type="ECO:0000313" key="7">
    <source>
        <dbReference type="Proteomes" id="UP000568888"/>
    </source>
</evidence>
<dbReference type="InterPro" id="IPR011990">
    <property type="entry name" value="TPR-like_helical_dom_sf"/>
</dbReference>
<evidence type="ECO:0000256" key="3">
    <source>
        <dbReference type="PROSITE-ProRule" id="PRU00339"/>
    </source>
</evidence>
<keyword evidence="1" id="KW-0677">Repeat</keyword>
<dbReference type="PANTHER" id="PTHR44858:SF1">
    <property type="entry name" value="UDP-N-ACETYLGLUCOSAMINE--PEPTIDE N-ACETYLGLUCOSAMINYLTRANSFERASE SPINDLY-RELATED"/>
    <property type="match status" value="1"/>
</dbReference>
<dbReference type="PANTHER" id="PTHR44858">
    <property type="entry name" value="TETRATRICOPEPTIDE REPEAT PROTEIN 6"/>
    <property type="match status" value="1"/>
</dbReference>
<feature type="signal peptide" evidence="4">
    <location>
        <begin position="1"/>
        <end position="23"/>
    </location>
</feature>
<feature type="repeat" description="TPR" evidence="3">
    <location>
        <begin position="64"/>
        <end position="97"/>
    </location>
</feature>
<dbReference type="Pfam" id="PF13432">
    <property type="entry name" value="TPR_16"/>
    <property type="match status" value="2"/>
</dbReference>
<dbReference type="Proteomes" id="UP000831485">
    <property type="component" value="Chromosome"/>
</dbReference>
<dbReference type="Gene3D" id="1.25.40.10">
    <property type="entry name" value="Tetratricopeptide repeat domain"/>
    <property type="match status" value="2"/>
</dbReference>
<reference evidence="7" key="1">
    <citation type="submission" date="2020-06" db="EMBL/GenBank/DDBJ databases">
        <title>Draft genomic sequecing of Geomonas sp. Red736.</title>
        <authorList>
            <person name="Itoh H."/>
            <person name="Xu Z.X."/>
            <person name="Ushijima N."/>
            <person name="Masuda Y."/>
            <person name="Shiratori Y."/>
            <person name="Senoo K."/>
        </authorList>
    </citation>
    <scope>NUCLEOTIDE SEQUENCE [LARGE SCALE GENOMIC DNA]</scope>
    <source>
        <strain evidence="7">Red736</strain>
    </source>
</reference>
<dbReference type="PROSITE" id="PS50293">
    <property type="entry name" value="TPR_REGION"/>
    <property type="match status" value="1"/>
</dbReference>
<organism evidence="5 7">
    <name type="scientific">Geomonas paludis</name>
    <dbReference type="NCBI Taxonomy" id="2740185"/>
    <lineage>
        <taxon>Bacteria</taxon>
        <taxon>Pseudomonadati</taxon>
        <taxon>Thermodesulfobacteriota</taxon>
        <taxon>Desulfuromonadia</taxon>
        <taxon>Geobacterales</taxon>
        <taxon>Geobacteraceae</taxon>
        <taxon>Geomonas</taxon>
    </lineage>
</organism>